<dbReference type="KEGG" id="bpip:BPP43_06780"/>
<evidence type="ECO:0000313" key="2">
    <source>
        <dbReference type="EMBL" id="AGA66590.1"/>
    </source>
</evidence>
<dbReference type="AlphaFoldDB" id="A0A3B6VLA3"/>
<feature type="transmembrane region" description="Helical" evidence="1">
    <location>
        <begin position="85"/>
        <end position="101"/>
    </location>
</feature>
<feature type="transmembrane region" description="Helical" evidence="1">
    <location>
        <begin position="113"/>
        <end position="140"/>
    </location>
</feature>
<evidence type="ECO:0000313" key="3">
    <source>
        <dbReference type="Proteomes" id="UP000010793"/>
    </source>
</evidence>
<feature type="transmembrane region" description="Helical" evidence="1">
    <location>
        <begin position="54"/>
        <end position="79"/>
    </location>
</feature>
<organism evidence="2 3">
    <name type="scientific">Brachyspira pilosicoli P43/6/78</name>
    <dbReference type="NCBI Taxonomy" id="1042417"/>
    <lineage>
        <taxon>Bacteria</taxon>
        <taxon>Pseudomonadati</taxon>
        <taxon>Spirochaetota</taxon>
        <taxon>Spirochaetia</taxon>
        <taxon>Brachyspirales</taxon>
        <taxon>Brachyspiraceae</taxon>
        <taxon>Brachyspira</taxon>
    </lineage>
</organism>
<evidence type="ECO:0000256" key="1">
    <source>
        <dbReference type="SAM" id="Phobius"/>
    </source>
</evidence>
<keyword evidence="1" id="KW-0812">Transmembrane</keyword>
<dbReference type="GeneID" id="56440248"/>
<dbReference type="RefSeq" id="WP_013244618.1">
    <property type="nucleotide sequence ID" value="NC_019908.1"/>
</dbReference>
<proteinExistence type="predicted"/>
<dbReference type="EMBL" id="CP002873">
    <property type="protein sequence ID" value="AGA66590.1"/>
    <property type="molecule type" value="Genomic_DNA"/>
</dbReference>
<name>A0A3B6VLA3_BRAPL</name>
<gene>
    <name evidence="2" type="ORF">BPP43_06780</name>
</gene>
<keyword evidence="1" id="KW-0472">Membrane</keyword>
<keyword evidence="3" id="KW-1185">Reference proteome</keyword>
<reference evidence="2 3" key="1">
    <citation type="journal article" date="2013" name="Genome Announc.">
        <title>Complete Genome Sequence of the Porcine Strain Brachyspira pilosicoli P43/6/78(T.).</title>
        <authorList>
            <person name="Lin C."/>
            <person name="den Bakker H.C."/>
            <person name="Suzuki H."/>
            <person name="Lefebure T."/>
            <person name="Ponnala L."/>
            <person name="Sun Q."/>
            <person name="Stanhope M.J."/>
            <person name="Wiedmann M."/>
            <person name="Duhamel G.E."/>
        </authorList>
    </citation>
    <scope>NUCLEOTIDE SEQUENCE [LARGE SCALE GENOMIC DNA]</scope>
    <source>
        <strain evidence="2 3">P43/6/78</strain>
    </source>
</reference>
<protein>
    <submittedName>
        <fullName evidence="2">Uncharacterized protein</fullName>
    </submittedName>
</protein>
<accession>A0A3B6VLA3</accession>
<dbReference type="Proteomes" id="UP000010793">
    <property type="component" value="Chromosome"/>
</dbReference>
<feature type="transmembrane region" description="Helical" evidence="1">
    <location>
        <begin position="12"/>
        <end position="33"/>
    </location>
</feature>
<keyword evidence="1" id="KW-1133">Transmembrane helix</keyword>
<sequence length="141" mass="17147">MEKLIVEYLELFFAAYLIKFLFIRFISEIPYFKKYYYTREILPGVRNWDNRLKMIYYFEIFSISQSLFLALLVMLFHYFLSINNYIEIVIAFLIYAFISTFEKFKFTIIMSDYPISLFVMNTIISITILIIQFFIMALIII</sequence>